<organismHost>
    <name type="scientific">Chilo suppressalis</name>
    <name type="common">Asiatic rice borer moth</name>
    <dbReference type="NCBI Taxonomy" id="168631"/>
</organismHost>
<reference evidence="1 2" key="12">
    <citation type="journal article" date="1997" name="Virus Genes">
        <title>The DNA sequence of Chilo iridescent virus between the genome coordinates 0.101 and 0.391; similarities in coding strategy between insect and vertebrate iridoviruses.</title>
        <authorList>
            <person name="Bahr U."/>
            <person name="Tidona C.A."/>
            <person name="Darai G."/>
        </authorList>
    </citation>
    <scope>NUCLEOTIDE SEQUENCE [LARGE SCALE GENOMIC DNA]</scope>
</reference>
<reference evidence="1 2" key="14">
    <citation type="journal article" date="1999" name="Virus Genes">
        <title>Identification of a gene cluster within the genome of Chilo iridescent virus encoding enzymes involved in viral DNA replication and processing.</title>
        <authorList>
            <person name="Muller K."/>
            <person name="Tidona C.A."/>
            <person name="Darai G."/>
        </authorList>
    </citation>
    <scope>NUCLEOTIDE SEQUENCE [LARGE SCALE GENOMIC DNA]</scope>
</reference>
<dbReference type="Proteomes" id="UP000001359">
    <property type="component" value="Segment"/>
</dbReference>
<reference evidence="1 2" key="5">
    <citation type="journal article" date="1992" name="Virus Genes">
        <title>Identification and mapping of origins of DNA replication within the DNA sequences of the genome of insect iridescent virus type 6.</title>
        <authorList>
            <person name="Handermann M."/>
            <person name="Schnitzler P."/>
            <person name="Rosen-Wolff A."/>
            <person name="Raab K."/>
            <person name="Sonntag K.C."/>
            <person name="Darai G."/>
        </authorList>
    </citation>
    <scope>NUCLEOTIDE SEQUENCE [LARGE SCALE GENOMIC DNA]</scope>
</reference>
<dbReference type="RefSeq" id="NP_149766.1">
    <property type="nucleotide sequence ID" value="NC_003038.1"/>
</dbReference>
<reference evidence="1 2" key="13">
    <citation type="journal article" date="1998" name="Virus Genes">
        <title>Identification of a thymidylate synthase gene within the genome of Chilo iridescent virus.</title>
        <authorList>
            <person name="Muller K."/>
            <person name="Tidona C.A."/>
            <person name="Bahr U."/>
            <person name="Darai G."/>
        </authorList>
    </citation>
    <scope>NUCLEOTIDE SEQUENCE [LARGE SCALE GENOMIC DNA]</scope>
</reference>
<keyword evidence="2" id="KW-1185">Reference proteome</keyword>
<organismHost>
    <name type="scientific">Gryllus bimaculatus</name>
    <name type="common">Two-spotted cricket</name>
    <dbReference type="NCBI Taxonomy" id="6999"/>
</organismHost>
<organismHost>
    <name type="scientific">Gryllus campestris</name>
    <dbReference type="NCBI Taxonomy" id="58607"/>
</organismHost>
<name>Q91FM1_IIV6</name>
<reference evidence="1 2" key="4">
    <citation type="journal article" date="1988" name="Virology">
        <title>Identification and characterization of the repetitive DNA element in the genome of insect iridescent virus type 6.</title>
        <authorList>
            <person name="Fischer M."/>
            <person name="Schnitzler P."/>
            <person name="Delius H."/>
            <person name="Darai G."/>
        </authorList>
    </citation>
    <scope>NUCLEOTIDE SEQUENCE [LARGE SCALE GENOMIC DNA]</scope>
</reference>
<evidence type="ECO:0000313" key="2">
    <source>
        <dbReference type="Proteomes" id="UP000001359"/>
    </source>
</evidence>
<sequence length="58" mass="7144">MLYYCYFHLKIILLHNSIQVKRILSMTNLLLCNQFVSIPKSIYQDFDEQLYQLHIYHH</sequence>
<reference evidence="1 2" key="15">
    <citation type="journal article" date="2001" name="Virology">
        <title>Analysis of the first complete DNA sequence of an invertebrate iridovirus: coding strategy of the genome of Chilo iridescent virus.</title>
        <authorList>
            <person name="Jakob N.J."/>
            <person name="Muller K."/>
            <person name="Bahr U."/>
            <person name="Darai G."/>
        </authorList>
    </citation>
    <scope>NUCLEOTIDE SEQUENCE [LARGE SCALE GENOMIC DNA]</scope>
</reference>
<reference evidence="1 2" key="7">
    <citation type="journal article" date="1993" name="J. Gen. Virol.">
        <title>Identification of the gene encoding the major capsid protein of insect iridescent virus type 6 by polymerase chain reaction.</title>
        <authorList>
            <person name="Stohwasser R."/>
            <person name="Raab K."/>
            <person name="Schnitzler P."/>
            <person name="Janssen W."/>
            <person name="Darai G."/>
        </authorList>
    </citation>
    <scope>NUCLEOTIDE SEQUENCE [LARGE SCALE GENOMIC DNA]</scope>
</reference>
<proteinExistence type="predicted"/>
<reference evidence="1 2" key="10">
    <citation type="journal article" date="1994" name="Nucleic Acids Res.">
        <title>Identification of genes encoding zinc finger proteins, non-histone chromosomal HMG protein homologue, and a putative GTP phosphohydrolase in the genome of Chilo iridescent virus.</title>
        <authorList>
            <person name="Schnitzler P."/>
            <person name="Hug M."/>
            <person name="Handermann M."/>
            <person name="Janssen W."/>
            <person name="Koonin E.V."/>
            <person name="Delius H."/>
            <person name="Darai C."/>
        </authorList>
    </citation>
    <scope>NUCLEOTIDE SEQUENCE [LARGE SCALE GENOMIC DNA]</scope>
</reference>
<dbReference type="KEGG" id="vg:1732964"/>
<reference evidence="1 2" key="3">
    <citation type="journal article" date="1987" name="Virology">
        <title>Molecular cloning and physical mapping of the genome of insect iridescent virus type 6: further evidence for circular permutation of the viral genome.</title>
        <authorList>
            <person name="Schnitzler P."/>
            <person name="Soltau J.B."/>
            <person name="Fischer M."/>
            <person name="Reisner H."/>
            <person name="Scholz J."/>
            <person name="Delius H."/>
            <person name="Darai G."/>
        </authorList>
    </citation>
    <scope>NUCLEOTIDE SEQUENCE [LARGE SCALE GENOMIC DNA]</scope>
</reference>
<reference evidence="1 2" key="2">
    <citation type="journal article" date="1986" name="Med. Microbiol. Immunol.">
        <title>Insect iridescent virus type 6 induced toxic degenerative hepatitis in mice.</title>
        <authorList>
            <person name="Lorbacher de Ruiz H."/>
            <person name="Gelderblom H."/>
            <person name="Hofmann W."/>
            <person name="Darai G."/>
        </authorList>
    </citation>
    <scope>NUCLEOTIDE SEQUENCE [LARGE SCALE GENOMIC DNA]</scope>
</reference>
<protein>
    <submittedName>
        <fullName evidence="1">303R</fullName>
    </submittedName>
</protein>
<reference evidence="1 2" key="1">
    <citation type="journal article" date="1984" name="J. Virol.">
        <title>DNA analysis of insect iridescent virus 6: evidence for circular permutation and terminal redundancy.</title>
        <authorList>
            <person name="Delius H."/>
            <person name="Darai G."/>
            <person name="Fluegel R.M."/>
        </authorList>
    </citation>
    <scope>NUCLEOTIDE SEQUENCE [LARGE SCALE GENOMIC DNA]</scope>
</reference>
<evidence type="ECO:0000313" key="1">
    <source>
        <dbReference type="EMBL" id="AAK82164.1"/>
    </source>
</evidence>
<reference evidence="1 2" key="6">
    <citation type="journal article" date="1992" name="Virus Genes">
        <title>Characterization of the third origin of DNA replication of the genome of insect iridescent virus type 6.</title>
        <authorList>
            <person name="Sonntag K.C."/>
            <person name="Darai G."/>
        </authorList>
    </citation>
    <scope>NUCLEOTIDE SEQUENCE [LARGE SCALE GENOMIC DNA]</scope>
</reference>
<dbReference type="EMBL" id="AF303741">
    <property type="protein sequence ID" value="AAK82164.1"/>
    <property type="molecule type" value="Genomic_DNA"/>
</dbReference>
<organismHost>
    <name type="scientific">Acheta domesticus</name>
    <name type="common">House cricket</name>
    <dbReference type="NCBI Taxonomy" id="6997"/>
</organismHost>
<reference evidence="1 2" key="8">
    <citation type="journal article" date="1994" name="Intervirology">
        <title>Identification of the primary structure and the coding capacity of the genome of insect iridescent virus type 6 between the genome coordinates 0.310 and 0.347 (7990 bp).</title>
        <authorList>
            <person name="Sonntag K.C."/>
            <person name="Schnitzler P."/>
            <person name="Janssen W."/>
            <person name="Darai G."/>
        </authorList>
    </citation>
    <scope>NUCLEOTIDE SEQUENCE [LARGE SCALE GENOMIC DNA]</scope>
</reference>
<organism evidence="1 2">
    <name type="scientific">Invertebrate iridescent virus 6</name>
    <name type="common">IIV-6</name>
    <name type="synonym">Chilo iridescent virus</name>
    <dbReference type="NCBI Taxonomy" id="176652"/>
    <lineage>
        <taxon>Viruses</taxon>
        <taxon>Varidnaviria</taxon>
        <taxon>Bamfordvirae</taxon>
        <taxon>Nucleocytoviricota</taxon>
        <taxon>Megaviricetes</taxon>
        <taxon>Pimascovirales</taxon>
        <taxon>Pimascovirales incertae sedis</taxon>
        <taxon>Iridoviridae</taxon>
        <taxon>Betairidovirinae</taxon>
        <taxon>Iridovirus</taxon>
        <taxon>Iridovirus chilo1</taxon>
    </lineage>
</organism>
<dbReference type="GeneID" id="1732964"/>
<reference evidence="1 2" key="9">
    <citation type="journal article" date="1994" name="J. Gen. Virol.">
        <title>Insect iridescent virus type 6 encodes a polypeptide related to the largest subunit of eukaryotic RNA polymerase II.</title>
        <authorList>
            <person name="Schnitzler P."/>
            <person name="Sonntag K.C."/>
            <person name="Muller M."/>
            <person name="Janssen W."/>
            <person name="Bugert J.J."/>
            <person name="Koonin E.V."/>
            <person name="Darai G."/>
        </authorList>
    </citation>
    <scope>NUCLEOTIDE SEQUENCE [LARGE SCALE GENOMIC DNA]</scope>
</reference>
<organismHost>
    <name type="scientific">Spodoptera frugiperda</name>
    <name type="common">Fall armyworm</name>
    <dbReference type="NCBI Taxonomy" id="7108"/>
</organismHost>
<accession>Q91FM1</accession>
<reference evidence="1 2" key="11">
    <citation type="journal article" date="1994" name="Virus Genes">
        <title>Chilo iridescent virus encodes a putative helicase belonging to a distinct family within the "DEAD/H" superfamily: implications for the evolution of large DNA viruses.</title>
        <authorList>
            <person name="Sonntag K.C."/>
            <person name="Schnitzler P."/>
            <person name="Koonin E.V."/>
            <person name="Darai G."/>
        </authorList>
    </citation>
    <scope>NUCLEOTIDE SEQUENCE [LARGE SCALE GENOMIC DNA]</scope>
</reference>